<protein>
    <recommendedName>
        <fullName evidence="1">protein acetyllysine N-acetyltransferase</fullName>
        <ecNumber evidence="1">2.3.1.286</ecNumber>
    </recommendedName>
</protein>
<organism evidence="6 7">
    <name type="scientific">Enterococcus pseudoavium</name>
    <dbReference type="NCBI Taxonomy" id="44007"/>
    <lineage>
        <taxon>Bacteria</taxon>
        <taxon>Bacillati</taxon>
        <taxon>Bacillota</taxon>
        <taxon>Bacilli</taxon>
        <taxon>Lactobacillales</taxon>
        <taxon>Enterococcaceae</taxon>
        <taxon>Enterococcus</taxon>
    </lineage>
</organism>
<evidence type="ECO:0000313" key="6">
    <source>
        <dbReference type="EMBL" id="MDT2770074.1"/>
    </source>
</evidence>
<dbReference type="RefSeq" id="WP_311815439.1">
    <property type="nucleotide sequence ID" value="NZ_JARQAV010000003.1"/>
</dbReference>
<evidence type="ECO:0000256" key="4">
    <source>
        <dbReference type="PROSITE-ProRule" id="PRU00236"/>
    </source>
</evidence>
<feature type="binding site" evidence="4">
    <location>
        <position position="146"/>
    </location>
    <ligand>
        <name>Zn(2+)</name>
        <dbReference type="ChEBI" id="CHEBI:29105"/>
    </ligand>
</feature>
<dbReference type="Proteomes" id="UP001269061">
    <property type="component" value="Unassembled WGS sequence"/>
</dbReference>
<evidence type="ECO:0000256" key="2">
    <source>
        <dbReference type="ARBA" id="ARBA00022679"/>
    </source>
</evidence>
<accession>A0ABU3FGA4</accession>
<keyword evidence="6" id="KW-0012">Acyltransferase</keyword>
<dbReference type="InterPro" id="IPR029035">
    <property type="entry name" value="DHS-like_NAD/FAD-binding_dom"/>
</dbReference>
<feature type="active site" description="Proton acceptor" evidence="4">
    <location>
        <position position="117"/>
    </location>
</feature>
<keyword evidence="4" id="KW-0479">Metal-binding</keyword>
<dbReference type="Gene3D" id="3.30.1600.10">
    <property type="entry name" value="SIR2/SIRT2 'Small Domain"/>
    <property type="match status" value="1"/>
</dbReference>
<dbReference type="Gene3D" id="3.40.50.1220">
    <property type="entry name" value="TPP-binding domain"/>
    <property type="match status" value="1"/>
</dbReference>
<dbReference type="InterPro" id="IPR026590">
    <property type="entry name" value="Ssirtuin_cat_dom"/>
</dbReference>
<sequence>MEIKLDQAVQLIQQAQKITFLTGAGVSTPSGVPDYRSLKGVYQGIEAPEYLLSHECLIREPAKFYAFVKHLYHEEARPNIIHQKIAELEQTKDTWVVSQNIDGLHQAAGSHHLVNFHGSLYDCYCRKCGQSVAWQEYLKSDQHTGCGGQVRPAIVLYGEGFDDNVIQQAIAAVQNAELIVILGTSFQVHPFCDLIYEKHSDARVLVINQTPIQLAGNYPFVQVDGATVFDQL</sequence>
<feature type="domain" description="Deacetylase sirtuin-type" evidence="5">
    <location>
        <begin position="1"/>
        <end position="232"/>
    </location>
</feature>
<comment type="caution">
    <text evidence="6">The sequence shown here is derived from an EMBL/GenBank/DDBJ whole genome shotgun (WGS) entry which is preliminary data.</text>
</comment>
<keyword evidence="3" id="KW-0520">NAD</keyword>
<keyword evidence="2 6" id="KW-0808">Transferase</keyword>
<keyword evidence="7" id="KW-1185">Reference proteome</keyword>
<feature type="binding site" evidence="4">
    <location>
        <position position="125"/>
    </location>
    <ligand>
        <name>Zn(2+)</name>
        <dbReference type="ChEBI" id="CHEBI:29105"/>
    </ligand>
</feature>
<dbReference type="PANTHER" id="PTHR11085">
    <property type="entry name" value="NAD-DEPENDENT PROTEIN DEACYLASE SIRTUIN-5, MITOCHONDRIAL-RELATED"/>
    <property type="match status" value="1"/>
</dbReference>
<evidence type="ECO:0000313" key="7">
    <source>
        <dbReference type="Proteomes" id="UP001269061"/>
    </source>
</evidence>
<dbReference type="EC" id="2.3.1.286" evidence="1"/>
<dbReference type="InterPro" id="IPR003000">
    <property type="entry name" value="Sirtuin"/>
</dbReference>
<evidence type="ECO:0000259" key="5">
    <source>
        <dbReference type="PROSITE" id="PS50305"/>
    </source>
</evidence>
<evidence type="ECO:0000256" key="3">
    <source>
        <dbReference type="ARBA" id="ARBA00023027"/>
    </source>
</evidence>
<name>A0ABU3FGA4_9ENTE</name>
<keyword evidence="4" id="KW-0862">Zinc</keyword>
<dbReference type="Pfam" id="PF02146">
    <property type="entry name" value="SIR2"/>
    <property type="match status" value="1"/>
</dbReference>
<dbReference type="GO" id="GO:0034979">
    <property type="term" value="F:NAD-dependent protein lysine deacetylase activity"/>
    <property type="evidence" value="ECO:0007669"/>
    <property type="project" value="UniProtKB-EC"/>
</dbReference>
<feature type="binding site" evidence="4">
    <location>
        <position position="128"/>
    </location>
    <ligand>
        <name>Zn(2+)</name>
        <dbReference type="ChEBI" id="CHEBI:29105"/>
    </ligand>
</feature>
<dbReference type="PROSITE" id="PS50305">
    <property type="entry name" value="SIRTUIN"/>
    <property type="match status" value="1"/>
</dbReference>
<gene>
    <name evidence="6" type="ORF">P7H46_04360</name>
</gene>
<dbReference type="NCBIfam" id="NF001752">
    <property type="entry name" value="PRK00481.1-1"/>
    <property type="match status" value="1"/>
</dbReference>
<dbReference type="InterPro" id="IPR026591">
    <property type="entry name" value="Sirtuin_cat_small_dom_sf"/>
</dbReference>
<dbReference type="PANTHER" id="PTHR11085:SF4">
    <property type="entry name" value="NAD-DEPENDENT PROTEIN DEACYLASE"/>
    <property type="match status" value="1"/>
</dbReference>
<reference evidence="6 7" key="1">
    <citation type="submission" date="2023-03" db="EMBL/GenBank/DDBJ databases">
        <authorList>
            <person name="Shen W."/>
            <person name="Cai J."/>
        </authorList>
    </citation>
    <scope>NUCLEOTIDE SEQUENCE [LARGE SCALE GENOMIC DNA]</scope>
    <source>
        <strain evidence="6 7">Y59</strain>
    </source>
</reference>
<dbReference type="SUPFAM" id="SSF52467">
    <property type="entry name" value="DHS-like NAD/FAD-binding domain"/>
    <property type="match status" value="1"/>
</dbReference>
<proteinExistence type="predicted"/>
<evidence type="ECO:0000256" key="1">
    <source>
        <dbReference type="ARBA" id="ARBA00012928"/>
    </source>
</evidence>
<dbReference type="InterPro" id="IPR050134">
    <property type="entry name" value="NAD-dep_sirtuin_deacylases"/>
</dbReference>
<feature type="binding site" evidence="4">
    <location>
        <position position="143"/>
    </location>
    <ligand>
        <name>Zn(2+)</name>
        <dbReference type="ChEBI" id="CHEBI:29105"/>
    </ligand>
</feature>
<dbReference type="EMBL" id="JARQAZ010000003">
    <property type="protein sequence ID" value="MDT2770074.1"/>
    <property type="molecule type" value="Genomic_DNA"/>
</dbReference>